<reference evidence="2 3" key="1">
    <citation type="submission" date="2014-09" db="EMBL/GenBank/DDBJ databases">
        <title>Alistipes sp. 627, sp. nov., a novel member of the family Rikenellaceae isolated from human faeces.</title>
        <authorList>
            <person name="Shkoporov A.N."/>
            <person name="Chaplin A.V."/>
            <person name="Motuzova O.V."/>
            <person name="Kafarskaia L.I."/>
            <person name="Khokhlova E.V."/>
            <person name="Efimov B.A."/>
        </authorList>
    </citation>
    <scope>NUCLEOTIDE SEQUENCE [LARGE SCALE GENOMIC DNA]</scope>
    <source>
        <strain evidence="2 3">627</strain>
    </source>
</reference>
<dbReference type="Pfam" id="PF13715">
    <property type="entry name" value="CarbopepD_reg_2"/>
    <property type="match status" value="1"/>
</dbReference>
<dbReference type="SUPFAM" id="SSF49464">
    <property type="entry name" value="Carboxypeptidase regulatory domain-like"/>
    <property type="match status" value="1"/>
</dbReference>
<evidence type="ECO:0000313" key="2">
    <source>
        <dbReference type="EMBL" id="KHE41972.1"/>
    </source>
</evidence>
<feature type="signal peptide" evidence="1">
    <location>
        <begin position="1"/>
        <end position="18"/>
    </location>
</feature>
<sequence>MKFASLLCFALLLPQAWSTVSGQTVHGTVTDRTTGEPVGYANIWFNGTGRGTVADGHGIYSIDAGTVTPDHTLSFNCIGYDTCTVRLRDIPQDGTFDAFLAPVPQVIEEVTVVPVKTRLKRLGNNFRSPLMEAVHQDDLTGVEFGTIIKIKKRTWLEEVRINVLSCSYDDLVFRLNIYGRDETGRFVNILRQPIYASVPRTDEPTTVTINLADLHIVTDDDLIVAYQHISSSLTGQIRFPIGLTGARSCVRYNQGDAWEDTEWSFRFPISLIARVER</sequence>
<dbReference type="InterPro" id="IPR008969">
    <property type="entry name" value="CarboxyPept-like_regulatory"/>
</dbReference>
<dbReference type="Proteomes" id="UP000030889">
    <property type="component" value="Unassembled WGS sequence"/>
</dbReference>
<evidence type="ECO:0000256" key="1">
    <source>
        <dbReference type="SAM" id="SignalP"/>
    </source>
</evidence>
<keyword evidence="3" id="KW-1185">Reference proteome</keyword>
<evidence type="ECO:0000313" key="3">
    <source>
        <dbReference type="Proteomes" id="UP000030889"/>
    </source>
</evidence>
<dbReference type="Gene3D" id="2.60.40.1120">
    <property type="entry name" value="Carboxypeptidase-like, regulatory domain"/>
    <property type="match status" value="1"/>
</dbReference>
<organism evidence="2 3">
    <name type="scientific">Alistipes inops</name>
    <dbReference type="NCBI Taxonomy" id="1501391"/>
    <lineage>
        <taxon>Bacteria</taxon>
        <taxon>Pseudomonadati</taxon>
        <taxon>Bacteroidota</taxon>
        <taxon>Bacteroidia</taxon>
        <taxon>Bacteroidales</taxon>
        <taxon>Rikenellaceae</taxon>
        <taxon>Alistipes</taxon>
    </lineage>
</organism>
<proteinExistence type="predicted"/>
<dbReference type="EMBL" id="JRGF01000007">
    <property type="protein sequence ID" value="KHE41972.1"/>
    <property type="molecule type" value="Genomic_DNA"/>
</dbReference>
<name>A0ABR4YIH5_9BACT</name>
<accession>A0ABR4YIH5</accession>
<evidence type="ECO:0008006" key="4">
    <source>
        <dbReference type="Google" id="ProtNLM"/>
    </source>
</evidence>
<comment type="caution">
    <text evidence="2">The sequence shown here is derived from an EMBL/GenBank/DDBJ whole genome shotgun (WGS) entry which is preliminary data.</text>
</comment>
<dbReference type="RefSeq" id="WP_035473452.1">
    <property type="nucleotide sequence ID" value="NZ_JRGF01000007.1"/>
</dbReference>
<gene>
    <name evidence="2" type="ORF">LG35_06955</name>
</gene>
<feature type="chain" id="PRO_5045641512" description="Carboxypeptidase-like regulatory domain-containing protein" evidence="1">
    <location>
        <begin position="19"/>
        <end position="277"/>
    </location>
</feature>
<protein>
    <recommendedName>
        <fullName evidence="4">Carboxypeptidase-like regulatory domain-containing protein</fullName>
    </recommendedName>
</protein>
<keyword evidence="1" id="KW-0732">Signal</keyword>